<feature type="transmembrane region" description="Helical" evidence="1">
    <location>
        <begin position="141"/>
        <end position="164"/>
    </location>
</feature>
<sequence length="169" mass="18874">MRGFVFGDGFGCLDLLAGLVLVAVGFAGGPRSLRWLACRFPLAKWRSGFQRSVVLGQASFAFSMESPQPRIVPEVLLDARCFCFRCCYPFAWRGCVLWIDGRSRWLVVRLVLSSLPAKLRRFSLWRIRCGSNVFFVLRPMAIAPCFSSEAAVVFALAGLMWLGVTLRIG</sequence>
<keyword evidence="3" id="KW-1185">Reference proteome</keyword>
<protein>
    <recommendedName>
        <fullName evidence="4">Transmembrane protein</fullName>
    </recommendedName>
</protein>
<organism evidence="2 3">
    <name type="scientific">Arabidopsis thaliana x Arabidopsis arenosa</name>
    <dbReference type="NCBI Taxonomy" id="1240361"/>
    <lineage>
        <taxon>Eukaryota</taxon>
        <taxon>Viridiplantae</taxon>
        <taxon>Streptophyta</taxon>
        <taxon>Embryophyta</taxon>
        <taxon>Tracheophyta</taxon>
        <taxon>Spermatophyta</taxon>
        <taxon>Magnoliopsida</taxon>
        <taxon>eudicotyledons</taxon>
        <taxon>Gunneridae</taxon>
        <taxon>Pentapetalae</taxon>
        <taxon>rosids</taxon>
        <taxon>malvids</taxon>
        <taxon>Brassicales</taxon>
        <taxon>Brassicaceae</taxon>
        <taxon>Camelineae</taxon>
        <taxon>Arabidopsis</taxon>
    </lineage>
</organism>
<gene>
    <name evidence="2" type="ORF">ISN45_Aa07g028930</name>
</gene>
<evidence type="ECO:0000313" key="3">
    <source>
        <dbReference type="Proteomes" id="UP000694240"/>
    </source>
</evidence>
<keyword evidence="1" id="KW-0812">Transmembrane</keyword>
<accession>A0A8T1Y746</accession>
<evidence type="ECO:0000313" key="2">
    <source>
        <dbReference type="EMBL" id="KAG7542955.1"/>
    </source>
</evidence>
<comment type="caution">
    <text evidence="2">The sequence shown here is derived from an EMBL/GenBank/DDBJ whole genome shotgun (WGS) entry which is preliminary data.</text>
</comment>
<dbReference type="Proteomes" id="UP000694240">
    <property type="component" value="Chromosome 12"/>
</dbReference>
<evidence type="ECO:0000256" key="1">
    <source>
        <dbReference type="SAM" id="Phobius"/>
    </source>
</evidence>
<keyword evidence="1" id="KW-1133">Transmembrane helix</keyword>
<name>A0A8T1Y746_9BRAS</name>
<dbReference type="EMBL" id="JAEFBK010000012">
    <property type="protein sequence ID" value="KAG7542955.1"/>
    <property type="molecule type" value="Genomic_DNA"/>
</dbReference>
<proteinExistence type="predicted"/>
<keyword evidence="1" id="KW-0472">Membrane</keyword>
<feature type="transmembrane region" description="Helical" evidence="1">
    <location>
        <begin position="6"/>
        <end position="27"/>
    </location>
</feature>
<reference evidence="2 3" key="1">
    <citation type="submission" date="2020-12" db="EMBL/GenBank/DDBJ databases">
        <title>Concerted genomic and epigenomic changes stabilize Arabidopsis allopolyploids.</title>
        <authorList>
            <person name="Chen Z."/>
        </authorList>
    </citation>
    <scope>NUCLEOTIDE SEQUENCE [LARGE SCALE GENOMIC DNA]</scope>
    <source>
        <strain evidence="2">Allo738</strain>
        <tissue evidence="2">Leaf</tissue>
    </source>
</reference>
<evidence type="ECO:0008006" key="4">
    <source>
        <dbReference type="Google" id="ProtNLM"/>
    </source>
</evidence>
<dbReference type="AlphaFoldDB" id="A0A8T1Y746"/>